<evidence type="ECO:0000313" key="12">
    <source>
        <dbReference type="EMBL" id="KAK8763138.1"/>
    </source>
</evidence>
<evidence type="ECO:0000259" key="10">
    <source>
        <dbReference type="Pfam" id="PF01431"/>
    </source>
</evidence>
<keyword evidence="9" id="KW-0472">Membrane</keyword>
<dbReference type="AlphaFoldDB" id="A0AAQ4DKZ8"/>
<evidence type="ECO:0000256" key="9">
    <source>
        <dbReference type="SAM" id="Phobius"/>
    </source>
</evidence>
<protein>
    <recommendedName>
        <fullName evidence="14">M13 family peptidase</fullName>
    </recommendedName>
</protein>
<evidence type="ECO:0000256" key="5">
    <source>
        <dbReference type="ARBA" id="ARBA00022801"/>
    </source>
</evidence>
<dbReference type="InterPro" id="IPR008753">
    <property type="entry name" value="Peptidase_M13_N"/>
</dbReference>
<keyword evidence="5" id="KW-0378">Hydrolase</keyword>
<accession>A0AAQ4DKZ8</accession>
<dbReference type="InterPro" id="IPR042089">
    <property type="entry name" value="Peptidase_M13_dom_2"/>
</dbReference>
<dbReference type="InterPro" id="IPR024079">
    <property type="entry name" value="MetalloPept_cat_dom_sf"/>
</dbReference>
<dbReference type="Proteomes" id="UP001321473">
    <property type="component" value="Unassembled WGS sequence"/>
</dbReference>
<dbReference type="Pfam" id="PF01431">
    <property type="entry name" value="Peptidase_M13"/>
    <property type="match status" value="1"/>
</dbReference>
<keyword evidence="13" id="KW-1185">Reference proteome</keyword>
<dbReference type="EMBL" id="JARKHS020029577">
    <property type="protein sequence ID" value="KAK8763138.1"/>
    <property type="molecule type" value="Genomic_DNA"/>
</dbReference>
<dbReference type="PROSITE" id="PS51885">
    <property type="entry name" value="NEPRILYSIN"/>
    <property type="match status" value="1"/>
</dbReference>
<dbReference type="PANTHER" id="PTHR11733">
    <property type="entry name" value="ZINC METALLOPROTEASE FAMILY M13 NEPRILYSIN-RELATED"/>
    <property type="match status" value="1"/>
</dbReference>
<feature type="domain" description="Peptidase M13 C-terminal" evidence="10">
    <location>
        <begin position="555"/>
        <end position="744"/>
    </location>
</feature>
<organism evidence="12 13">
    <name type="scientific">Amblyomma americanum</name>
    <name type="common">Lone star tick</name>
    <dbReference type="NCBI Taxonomy" id="6943"/>
    <lineage>
        <taxon>Eukaryota</taxon>
        <taxon>Metazoa</taxon>
        <taxon>Ecdysozoa</taxon>
        <taxon>Arthropoda</taxon>
        <taxon>Chelicerata</taxon>
        <taxon>Arachnida</taxon>
        <taxon>Acari</taxon>
        <taxon>Parasitiformes</taxon>
        <taxon>Ixodida</taxon>
        <taxon>Ixodoidea</taxon>
        <taxon>Ixodidae</taxon>
        <taxon>Amblyomminae</taxon>
        <taxon>Amblyomma</taxon>
    </lineage>
</organism>
<keyword evidence="7" id="KW-0482">Metalloprotease</keyword>
<evidence type="ECO:0000313" key="13">
    <source>
        <dbReference type="Proteomes" id="UP001321473"/>
    </source>
</evidence>
<evidence type="ECO:0000256" key="7">
    <source>
        <dbReference type="ARBA" id="ARBA00023049"/>
    </source>
</evidence>
<name>A0AAQ4DKZ8_AMBAM</name>
<dbReference type="PRINTS" id="PR00786">
    <property type="entry name" value="NEPRILYSIN"/>
</dbReference>
<evidence type="ECO:0000256" key="1">
    <source>
        <dbReference type="ARBA" id="ARBA00001947"/>
    </source>
</evidence>
<gene>
    <name evidence="12" type="ORF">V5799_034265</name>
</gene>
<dbReference type="Pfam" id="PF05649">
    <property type="entry name" value="Peptidase_M13_N"/>
    <property type="match status" value="1"/>
</dbReference>
<dbReference type="SUPFAM" id="SSF55486">
    <property type="entry name" value="Metalloproteases ('zincins'), catalytic domain"/>
    <property type="match status" value="1"/>
</dbReference>
<comment type="cofactor">
    <cofactor evidence="1">
        <name>Zn(2+)</name>
        <dbReference type="ChEBI" id="CHEBI:29105"/>
    </cofactor>
</comment>
<feature type="transmembrane region" description="Helical" evidence="9">
    <location>
        <begin position="31"/>
        <end position="54"/>
    </location>
</feature>
<evidence type="ECO:0000256" key="2">
    <source>
        <dbReference type="ARBA" id="ARBA00007357"/>
    </source>
</evidence>
<evidence type="ECO:0000256" key="6">
    <source>
        <dbReference type="ARBA" id="ARBA00022833"/>
    </source>
</evidence>
<dbReference type="CDD" id="cd08662">
    <property type="entry name" value="M13"/>
    <property type="match status" value="1"/>
</dbReference>
<dbReference type="GO" id="GO:0005886">
    <property type="term" value="C:plasma membrane"/>
    <property type="evidence" value="ECO:0007669"/>
    <property type="project" value="TreeGrafter"/>
</dbReference>
<keyword evidence="9" id="KW-0812">Transmembrane</keyword>
<feature type="compositionally biased region" description="Basic and acidic residues" evidence="8">
    <location>
        <begin position="145"/>
        <end position="164"/>
    </location>
</feature>
<evidence type="ECO:0000256" key="4">
    <source>
        <dbReference type="ARBA" id="ARBA00022723"/>
    </source>
</evidence>
<dbReference type="PANTHER" id="PTHR11733:SF241">
    <property type="entry name" value="GH26575P-RELATED"/>
    <property type="match status" value="1"/>
</dbReference>
<keyword evidence="9" id="KW-1133">Transmembrane helix</keyword>
<keyword evidence="6" id="KW-0862">Zinc</keyword>
<reference evidence="12 13" key="1">
    <citation type="journal article" date="2023" name="Arcadia Sci">
        <title>De novo assembly of a long-read Amblyomma americanum tick genome.</title>
        <authorList>
            <person name="Chou S."/>
            <person name="Poskanzer K.E."/>
            <person name="Rollins M."/>
            <person name="Thuy-Boun P.S."/>
        </authorList>
    </citation>
    <scope>NUCLEOTIDE SEQUENCE [LARGE SCALE GENOMIC DNA]</scope>
    <source>
        <strain evidence="12">F_SG_1</strain>
        <tissue evidence="12">Salivary glands</tissue>
    </source>
</reference>
<evidence type="ECO:0008006" key="14">
    <source>
        <dbReference type="Google" id="ProtNLM"/>
    </source>
</evidence>
<feature type="domain" description="Peptidase M13 N-terminal" evidence="11">
    <location>
        <begin position="81"/>
        <end position="491"/>
    </location>
</feature>
<dbReference type="InterPro" id="IPR000718">
    <property type="entry name" value="Peptidase_M13"/>
</dbReference>
<sequence length="764" mass="85894">MAQKAAADQEESSMSETEMEFVTADFAELCLIGFGSICLISLVAALAWYLLFYVPPGEHGGRQRINYTRLLEESINRSVAPCDNFYRFVCSGWIHKHAKNKFSVADSVQKETLLDALDAFEEAAKNHRRRQSAKSWLEDSSEFDDANKTRQEGNVHRQALRDNHTTSSVHRQKNSESGMLKAALIFESCKDVVDKKRSETEKLAAFMNTYTKFPAVEPQDTANIIATVVELSLTWRINTLFKVNIFPDADEGGRPTVEIGENVDLFTWFLWRNILKDSGKLEDFFISHLQVLPHFRSARAEQLLTEIADADSQIIPSLQTDEVLPDAVTYHQLHELVPDVVGEAWVDAVNKQTEPYFKVEVGHHVSVANKHYLLQVGKILNYTAKPTLVPTFVGWTLLRQLAPRASYKAASFVYKNKASYTDACFRFVTDVMPLAASYPYLTKAPTARALATAETLTKDIRREFTAIFTNVPWMDNATRAAAVTKMGAMAEVLAKPAFLLDEGVIDEQYANFSTHANYLTASLEAARSSVRLSMKTLSSGKTTVERVTFWPLGVNAYYDVQLNAVFVSAGIMRPPYLDDKAWTAFNYAGLGAVVGHEVMHGFDSRGMNRDKQGKLHNWWSRDALSHYEGKVACLRRAYGVDSRTAQENVADFASLPAVLGAQRHRSFLHDRGKMPAFLEFSREQLFYLNYCFRLCSPEESLGDARGPRSADEDRCNVPLKNLKEFADAFGCAKRDPMHVADKCSFWDLPVEQVDADDDEIVGYP</sequence>
<proteinExistence type="inferred from homology"/>
<feature type="region of interest" description="Disordered" evidence="8">
    <location>
        <begin position="139"/>
        <end position="174"/>
    </location>
</feature>
<comment type="similarity">
    <text evidence="2">Belongs to the peptidase M13 family.</text>
</comment>
<evidence type="ECO:0000256" key="3">
    <source>
        <dbReference type="ARBA" id="ARBA00022670"/>
    </source>
</evidence>
<evidence type="ECO:0000256" key="8">
    <source>
        <dbReference type="SAM" id="MobiDB-lite"/>
    </source>
</evidence>
<dbReference type="GO" id="GO:0004222">
    <property type="term" value="F:metalloendopeptidase activity"/>
    <property type="evidence" value="ECO:0007669"/>
    <property type="project" value="InterPro"/>
</dbReference>
<dbReference type="Gene3D" id="1.10.1380.10">
    <property type="entry name" value="Neutral endopeptidase , domain2"/>
    <property type="match status" value="1"/>
</dbReference>
<dbReference type="Gene3D" id="3.40.390.10">
    <property type="entry name" value="Collagenase (Catalytic Domain)"/>
    <property type="match status" value="1"/>
</dbReference>
<dbReference type="GO" id="GO:0016485">
    <property type="term" value="P:protein processing"/>
    <property type="evidence" value="ECO:0007669"/>
    <property type="project" value="TreeGrafter"/>
</dbReference>
<dbReference type="InterPro" id="IPR018497">
    <property type="entry name" value="Peptidase_M13_C"/>
</dbReference>
<keyword evidence="4" id="KW-0479">Metal-binding</keyword>
<keyword evidence="3" id="KW-0645">Protease</keyword>
<dbReference type="GO" id="GO:0046872">
    <property type="term" value="F:metal ion binding"/>
    <property type="evidence" value="ECO:0007669"/>
    <property type="project" value="UniProtKB-KW"/>
</dbReference>
<comment type="caution">
    <text evidence="12">The sequence shown here is derived from an EMBL/GenBank/DDBJ whole genome shotgun (WGS) entry which is preliminary data.</text>
</comment>
<evidence type="ECO:0000259" key="11">
    <source>
        <dbReference type="Pfam" id="PF05649"/>
    </source>
</evidence>